<dbReference type="RefSeq" id="WP_016548179.1">
    <property type="nucleotide sequence ID" value="NZ_AKWZ02000002.1"/>
</dbReference>
<keyword evidence="3" id="KW-1185">Reference proteome</keyword>
<keyword evidence="1" id="KW-0732">Signal</keyword>
<evidence type="ECO:0000313" key="3">
    <source>
        <dbReference type="Proteomes" id="UP000014540"/>
    </source>
</evidence>
<dbReference type="STRING" id="1193011.LEP1GSC058_0574"/>
<proteinExistence type="predicted"/>
<gene>
    <name evidence="2" type="ORF">LEP1GSC058_0574</name>
</gene>
<dbReference type="Pfam" id="PF05751">
    <property type="entry name" value="FixH"/>
    <property type="match status" value="1"/>
</dbReference>
<name>S3W7L7_9LEPT</name>
<protein>
    <submittedName>
        <fullName evidence="2">FixH family protein</fullName>
    </submittedName>
</protein>
<evidence type="ECO:0000256" key="1">
    <source>
        <dbReference type="SAM" id="SignalP"/>
    </source>
</evidence>
<dbReference type="EMBL" id="AKWZ02000002">
    <property type="protein sequence ID" value="EPG76072.1"/>
    <property type="molecule type" value="Genomic_DNA"/>
</dbReference>
<organism evidence="2 3">
    <name type="scientific">Leptospira fainei serovar Hurstbridge str. BUT 6</name>
    <dbReference type="NCBI Taxonomy" id="1193011"/>
    <lineage>
        <taxon>Bacteria</taxon>
        <taxon>Pseudomonadati</taxon>
        <taxon>Spirochaetota</taxon>
        <taxon>Spirochaetia</taxon>
        <taxon>Leptospirales</taxon>
        <taxon>Leptospiraceae</taxon>
        <taxon>Leptospira</taxon>
    </lineage>
</organism>
<dbReference type="InterPro" id="IPR008620">
    <property type="entry name" value="FixH"/>
</dbReference>
<feature type="chain" id="PRO_5004524435" evidence="1">
    <location>
        <begin position="27"/>
        <end position="161"/>
    </location>
</feature>
<sequence length="161" mass="18004">MHPSLKRAFILIGLCFAGLISATVWTVNVATSSHTQPVEKDYYEKGLKYEAAIAEQRSMISKGYELQGAWLEGKVPLTVGKQKLELNLLKHDSPIVGARLKIRFEKSATDAYNRQAEFKELKPGLYEAELEIPMSGPWSATVFAKTDEGAFERTKQLSVVR</sequence>
<comment type="caution">
    <text evidence="2">The sequence shown here is derived from an EMBL/GenBank/DDBJ whole genome shotgun (WGS) entry which is preliminary data.</text>
</comment>
<dbReference type="AlphaFoldDB" id="S3W7L7"/>
<feature type="signal peptide" evidence="1">
    <location>
        <begin position="1"/>
        <end position="26"/>
    </location>
</feature>
<dbReference type="OrthoDB" id="327879at2"/>
<dbReference type="Proteomes" id="UP000014540">
    <property type="component" value="Unassembled WGS sequence"/>
</dbReference>
<evidence type="ECO:0000313" key="2">
    <source>
        <dbReference type="EMBL" id="EPG76072.1"/>
    </source>
</evidence>
<reference evidence="2" key="1">
    <citation type="submission" date="2013-04" db="EMBL/GenBank/DDBJ databases">
        <authorList>
            <person name="Harkins D.M."/>
            <person name="Durkin A.S."/>
            <person name="Selengut J.D."/>
            <person name="Sanka R."/>
            <person name="DePew J."/>
            <person name="Purushe J."/>
            <person name="Ahmed A."/>
            <person name="van der Linden H."/>
            <person name="Goris M.G.A."/>
            <person name="Hartskeerl R.A."/>
            <person name="Vinetz J.M."/>
            <person name="Sutton G.G."/>
            <person name="Nelson W.C."/>
            <person name="Fouts D.E."/>
        </authorList>
    </citation>
    <scope>NUCLEOTIDE SEQUENCE [LARGE SCALE GENOMIC DNA]</scope>
    <source>
        <strain evidence="2">BUT 6</strain>
    </source>
</reference>
<accession>S3W7L7</accession>